<keyword evidence="2" id="KW-0378">Hydrolase</keyword>
<comment type="caution">
    <text evidence="2">The sequence shown here is derived from an EMBL/GenBank/DDBJ whole genome shotgun (WGS) entry which is preliminary data.</text>
</comment>
<sequence length="120" mass="12886">MQLRAIPAFADNYIWMLSDDDGNALIVDPGAATPVEAALSAQRLRLRTILITHHHADHIGGLQALAARHHPVVYAPDDARISGDWQRVSHGNTLTLAAPALSAAVLALPGHTRSHVAYHL</sequence>
<feature type="non-terminal residue" evidence="2">
    <location>
        <position position="120"/>
    </location>
</feature>
<organism evidence="2">
    <name type="scientific">mine drainage metagenome</name>
    <dbReference type="NCBI Taxonomy" id="410659"/>
    <lineage>
        <taxon>unclassified sequences</taxon>
        <taxon>metagenomes</taxon>
        <taxon>ecological metagenomes</taxon>
    </lineage>
</organism>
<dbReference type="InterPro" id="IPR050110">
    <property type="entry name" value="Glyoxalase_II_hydrolase"/>
</dbReference>
<evidence type="ECO:0000259" key="1">
    <source>
        <dbReference type="Pfam" id="PF00753"/>
    </source>
</evidence>
<dbReference type="Gene3D" id="3.60.15.10">
    <property type="entry name" value="Ribonuclease Z/Hydroxyacylglutathione hydrolase-like"/>
    <property type="match status" value="1"/>
</dbReference>
<dbReference type="AlphaFoldDB" id="T0ZNS0"/>
<dbReference type="InterPro" id="IPR001279">
    <property type="entry name" value="Metallo-B-lactamas"/>
</dbReference>
<name>T0ZNS0_9ZZZZ</name>
<evidence type="ECO:0000313" key="2">
    <source>
        <dbReference type="EMBL" id="EQD46102.1"/>
    </source>
</evidence>
<feature type="domain" description="Metallo-beta-lactamase" evidence="1">
    <location>
        <begin position="15"/>
        <end position="79"/>
    </location>
</feature>
<dbReference type="Pfam" id="PF00753">
    <property type="entry name" value="Lactamase_B"/>
    <property type="match status" value="1"/>
</dbReference>
<dbReference type="GO" id="GO:0016787">
    <property type="term" value="F:hydrolase activity"/>
    <property type="evidence" value="ECO:0007669"/>
    <property type="project" value="UniProtKB-KW"/>
</dbReference>
<protein>
    <submittedName>
        <fullName evidence="2">Hydroxyacylglutathione hydrolase</fullName>
    </submittedName>
</protein>
<dbReference type="PANTHER" id="PTHR43705:SF1">
    <property type="entry name" value="HYDROXYACYLGLUTATHIONE HYDROLASE GLOB"/>
    <property type="match status" value="1"/>
</dbReference>
<gene>
    <name evidence="2" type="ORF">B2A_09007</name>
</gene>
<reference evidence="2" key="2">
    <citation type="journal article" date="2014" name="ISME J.">
        <title>Microbial stratification in low pH oxic and suboxic macroscopic growths along an acid mine drainage.</title>
        <authorList>
            <person name="Mendez-Garcia C."/>
            <person name="Mesa V."/>
            <person name="Sprenger R.R."/>
            <person name="Richter M."/>
            <person name="Diez M.S."/>
            <person name="Solano J."/>
            <person name="Bargiela R."/>
            <person name="Golyshina O.V."/>
            <person name="Manteca A."/>
            <person name="Ramos J.L."/>
            <person name="Gallego J.R."/>
            <person name="Llorente I."/>
            <person name="Martins Dos Santos V.A."/>
            <person name="Jensen O.N."/>
            <person name="Pelaez A.I."/>
            <person name="Sanchez J."/>
            <person name="Ferrer M."/>
        </authorList>
    </citation>
    <scope>NUCLEOTIDE SEQUENCE</scope>
</reference>
<reference evidence="2" key="1">
    <citation type="submission" date="2013-08" db="EMBL/GenBank/DDBJ databases">
        <authorList>
            <person name="Mendez C."/>
            <person name="Richter M."/>
            <person name="Ferrer M."/>
            <person name="Sanchez J."/>
        </authorList>
    </citation>
    <scope>NUCLEOTIDE SEQUENCE</scope>
</reference>
<dbReference type="EMBL" id="AUZZ01006502">
    <property type="protein sequence ID" value="EQD46102.1"/>
    <property type="molecule type" value="Genomic_DNA"/>
</dbReference>
<proteinExistence type="predicted"/>
<accession>T0ZNS0</accession>
<dbReference type="SUPFAM" id="SSF56281">
    <property type="entry name" value="Metallo-hydrolase/oxidoreductase"/>
    <property type="match status" value="1"/>
</dbReference>
<dbReference type="InterPro" id="IPR036866">
    <property type="entry name" value="RibonucZ/Hydroxyglut_hydro"/>
</dbReference>
<dbReference type="PANTHER" id="PTHR43705">
    <property type="entry name" value="HYDROXYACYLGLUTATHIONE HYDROLASE"/>
    <property type="match status" value="1"/>
</dbReference>